<accession>A0A166D8E4</accession>
<dbReference type="OrthoDB" id="953at2157"/>
<organism evidence="1 2">
    <name type="scientific">Methanobrevibacter cuticularis</name>
    <dbReference type="NCBI Taxonomy" id="47311"/>
    <lineage>
        <taxon>Archaea</taxon>
        <taxon>Methanobacteriati</taxon>
        <taxon>Methanobacteriota</taxon>
        <taxon>Methanomada group</taxon>
        <taxon>Methanobacteria</taxon>
        <taxon>Methanobacteriales</taxon>
        <taxon>Methanobacteriaceae</taxon>
        <taxon>Methanobrevibacter</taxon>
    </lineage>
</organism>
<dbReference type="Gene3D" id="2.30.110.10">
    <property type="entry name" value="Electron Transport, Fmn-binding Protein, Chain A"/>
    <property type="match status" value="1"/>
</dbReference>
<dbReference type="Proteomes" id="UP000077275">
    <property type="component" value="Unassembled WGS sequence"/>
</dbReference>
<evidence type="ECO:0000313" key="1">
    <source>
        <dbReference type="EMBL" id="KZX15313.1"/>
    </source>
</evidence>
<dbReference type="EMBL" id="LWMW01000122">
    <property type="protein sequence ID" value="KZX15313.1"/>
    <property type="molecule type" value="Genomic_DNA"/>
</dbReference>
<dbReference type="STRING" id="47311.MBCUT_15820"/>
<dbReference type="AlphaFoldDB" id="A0A166D8E4"/>
<dbReference type="PANTHER" id="PTHR34071">
    <property type="entry name" value="5-NITROIMIDAZOLE ANTIBIOTICS RESISTANCE PROTEIN, NIMA-FAMILY-RELATED PROTEIN-RELATED"/>
    <property type="match status" value="1"/>
</dbReference>
<reference evidence="1 2" key="1">
    <citation type="submission" date="2016-04" db="EMBL/GenBank/DDBJ databases">
        <title>Genome sequence of Methanobrevibacter cuticularis DSM 11139.</title>
        <authorList>
            <person name="Poehlein A."/>
            <person name="Seedorf H."/>
            <person name="Daniel R."/>
        </authorList>
    </citation>
    <scope>NUCLEOTIDE SEQUENCE [LARGE SCALE GENOMIC DNA]</scope>
    <source>
        <strain evidence="1 2">DSM 11139</strain>
    </source>
</reference>
<protein>
    <submittedName>
        <fullName evidence="1">Pyridoxamine 5'-phosphate oxidase</fullName>
    </submittedName>
</protein>
<proteinExistence type="predicted"/>
<dbReference type="PATRIC" id="fig|47311.3.peg.1721"/>
<dbReference type="SUPFAM" id="SSF50475">
    <property type="entry name" value="FMN-binding split barrel"/>
    <property type="match status" value="1"/>
</dbReference>
<dbReference type="InterPro" id="IPR024747">
    <property type="entry name" value="Pyridox_Oxase-rel"/>
</dbReference>
<name>A0A166D8E4_9EURY</name>
<dbReference type="PANTHER" id="PTHR34071:SF2">
    <property type="entry name" value="FLAVIN-NUCLEOTIDE-BINDING PROTEIN"/>
    <property type="match status" value="1"/>
</dbReference>
<gene>
    <name evidence="1" type="ORF">MBCUT_15820</name>
</gene>
<dbReference type="Pfam" id="PF12900">
    <property type="entry name" value="Pyridox_ox_2"/>
    <property type="match status" value="1"/>
</dbReference>
<dbReference type="RefSeq" id="WP_067260136.1">
    <property type="nucleotide sequence ID" value="NZ_LWMW01000122.1"/>
</dbReference>
<sequence>MRKNNRHIKDINEILDIIEKCNVCSLAIFDKEYPYIIPLNFGHNYEDNELYFYFHGANDGKKLELIDSNNKVAFEMNCSNNLISGKFPCKFTMEYESVCGNGEIEILKEEDKIEGLKY</sequence>
<dbReference type="InterPro" id="IPR012349">
    <property type="entry name" value="Split_barrel_FMN-bd"/>
</dbReference>
<comment type="caution">
    <text evidence="1">The sequence shown here is derived from an EMBL/GenBank/DDBJ whole genome shotgun (WGS) entry which is preliminary data.</text>
</comment>
<keyword evidence="2" id="KW-1185">Reference proteome</keyword>
<evidence type="ECO:0000313" key="2">
    <source>
        <dbReference type="Proteomes" id="UP000077275"/>
    </source>
</evidence>